<dbReference type="CDD" id="cd15489">
    <property type="entry name" value="PHD_SF"/>
    <property type="match status" value="1"/>
</dbReference>
<sequence length="227" mass="25936">MSKCEKCNKNITKTRHGVECQRCEKMVHLNTECSGLTIKERNALRANDNLDWSCSECKNISSRRTSIVIPDDEDGDEAFGSPITSASVPLDGKKLMLEITTKVENPIQRQLGQFAESLEFNSRKLDDILEIIDAFKTTVKEIKKKNIELSNQNKNLEFRLSALEQRLQVHEQQQHSKTIDIFNIPFTDNEDISKVVQKIQQTLGLTENIVEVKRSGYNKNNSVKLRV</sequence>
<organism evidence="2 3">
    <name type="scientific">Parnassius mnemosyne</name>
    <name type="common">clouded apollo</name>
    <dbReference type="NCBI Taxonomy" id="213953"/>
    <lineage>
        <taxon>Eukaryota</taxon>
        <taxon>Metazoa</taxon>
        <taxon>Ecdysozoa</taxon>
        <taxon>Arthropoda</taxon>
        <taxon>Hexapoda</taxon>
        <taxon>Insecta</taxon>
        <taxon>Pterygota</taxon>
        <taxon>Neoptera</taxon>
        <taxon>Endopterygota</taxon>
        <taxon>Lepidoptera</taxon>
        <taxon>Glossata</taxon>
        <taxon>Ditrysia</taxon>
        <taxon>Papilionoidea</taxon>
        <taxon>Papilionidae</taxon>
        <taxon>Parnassiinae</taxon>
        <taxon>Parnassini</taxon>
        <taxon>Parnassius</taxon>
        <taxon>Driopa</taxon>
    </lineage>
</organism>
<protein>
    <submittedName>
        <fullName evidence="2">Uncharacterized protein</fullName>
    </submittedName>
</protein>
<keyword evidence="3" id="KW-1185">Reference proteome</keyword>
<dbReference type="EMBL" id="CAVLGL010000148">
    <property type="protein sequence ID" value="CAK1602641.1"/>
    <property type="molecule type" value="Genomic_DNA"/>
</dbReference>
<evidence type="ECO:0000256" key="1">
    <source>
        <dbReference type="SAM" id="Coils"/>
    </source>
</evidence>
<feature type="coiled-coil region" evidence="1">
    <location>
        <begin position="132"/>
        <end position="173"/>
    </location>
</feature>
<dbReference type="Proteomes" id="UP001314205">
    <property type="component" value="Unassembled WGS sequence"/>
</dbReference>
<dbReference type="AlphaFoldDB" id="A0AAV1M9R5"/>
<name>A0AAV1M9R5_9NEOP</name>
<accession>A0AAV1M9R5</accession>
<reference evidence="2 3" key="1">
    <citation type="submission" date="2023-11" db="EMBL/GenBank/DDBJ databases">
        <authorList>
            <person name="Hedman E."/>
            <person name="Englund M."/>
            <person name="Stromberg M."/>
            <person name="Nyberg Akerstrom W."/>
            <person name="Nylinder S."/>
            <person name="Jareborg N."/>
            <person name="Kallberg Y."/>
            <person name="Kronander E."/>
        </authorList>
    </citation>
    <scope>NUCLEOTIDE SEQUENCE [LARGE SCALE GENOMIC DNA]</scope>
</reference>
<dbReference type="InterPro" id="IPR013083">
    <property type="entry name" value="Znf_RING/FYVE/PHD"/>
</dbReference>
<dbReference type="InterPro" id="IPR011011">
    <property type="entry name" value="Znf_FYVE_PHD"/>
</dbReference>
<dbReference type="SUPFAM" id="SSF57903">
    <property type="entry name" value="FYVE/PHD zinc finger"/>
    <property type="match status" value="1"/>
</dbReference>
<evidence type="ECO:0000313" key="3">
    <source>
        <dbReference type="Proteomes" id="UP001314205"/>
    </source>
</evidence>
<comment type="caution">
    <text evidence="2">The sequence shown here is derived from an EMBL/GenBank/DDBJ whole genome shotgun (WGS) entry which is preliminary data.</text>
</comment>
<proteinExistence type="predicted"/>
<keyword evidence="1" id="KW-0175">Coiled coil</keyword>
<evidence type="ECO:0000313" key="2">
    <source>
        <dbReference type="EMBL" id="CAK1602641.1"/>
    </source>
</evidence>
<dbReference type="Gene3D" id="3.30.40.10">
    <property type="entry name" value="Zinc/RING finger domain, C3HC4 (zinc finger)"/>
    <property type="match status" value="1"/>
</dbReference>
<gene>
    <name evidence="2" type="ORF">PARMNEM_LOCUS21116</name>
</gene>